<organism evidence="1 2">
    <name type="scientific">Tessaracoccus lacteus</name>
    <dbReference type="NCBI Taxonomy" id="3041766"/>
    <lineage>
        <taxon>Bacteria</taxon>
        <taxon>Bacillati</taxon>
        <taxon>Actinomycetota</taxon>
        <taxon>Actinomycetes</taxon>
        <taxon>Propionibacteriales</taxon>
        <taxon>Propionibacteriaceae</taxon>
        <taxon>Tessaracoccus</taxon>
    </lineage>
</organism>
<accession>A0ABY8PZ19</accession>
<evidence type="ECO:0000313" key="2">
    <source>
        <dbReference type="Proteomes" id="UP001244136"/>
    </source>
</evidence>
<keyword evidence="2" id="KW-1185">Reference proteome</keyword>
<protein>
    <recommendedName>
        <fullName evidence="3">DUF1795 domain-containing protein</fullName>
    </recommendedName>
</protein>
<gene>
    <name evidence="1" type="ORF">QH948_02975</name>
</gene>
<dbReference type="EMBL" id="CP123967">
    <property type="protein sequence ID" value="WGT47755.1"/>
    <property type="molecule type" value="Genomic_DNA"/>
</dbReference>
<name>A0ABY8PZ19_9ACTN</name>
<proteinExistence type="predicted"/>
<evidence type="ECO:0008006" key="3">
    <source>
        <dbReference type="Google" id="ProtNLM"/>
    </source>
</evidence>
<dbReference type="Proteomes" id="UP001244136">
    <property type="component" value="Chromosome"/>
</dbReference>
<evidence type="ECO:0000313" key="1">
    <source>
        <dbReference type="EMBL" id="WGT47755.1"/>
    </source>
</evidence>
<sequence length="149" mass="15794">MTLDKQVLLGSGYGYQPPEGWLVPDPVPGFEPDSWVADLDDADGFADNINVLVMPGTASVQQAEAEATAGLGAVGATDIEVLNRKTIDGVEAAHFAAAYEAGAYRTEQFQASTYGQTYVVTFSFSDHVPSAQRAAVTDAVLSSWEWMGS</sequence>
<dbReference type="RefSeq" id="WP_281145460.1">
    <property type="nucleotide sequence ID" value="NZ_CP123967.1"/>
</dbReference>
<reference evidence="1 2" key="1">
    <citation type="journal article" date="2008" name="Int. J. Syst. Evol. Microbiol.">
        <title>Tessaracoccus flavescens sp. nov., isolated from marine sediment.</title>
        <authorList>
            <person name="Lee D.W."/>
            <person name="Lee S.D."/>
        </authorList>
    </citation>
    <scope>NUCLEOTIDE SEQUENCE [LARGE SCALE GENOMIC DNA]</scope>
    <source>
        <strain evidence="1 2">T21</strain>
    </source>
</reference>